<proteinExistence type="predicted"/>
<sequence length="254" mass="28238">MLSTTRVPIPLFPSTCHKPDEPAAFSTLAALARLGYKYSIDRIFTAAIKRLKAVFTDDFQAWRAHEGRTTPLVKFTRNDAIEAVNLFRKSNQARLLPSALYMCCSLSVHTLLHGAQRADGTVEKLALNDLERCLVAQQKIEARSTAFNHRMLDFSDPARPACVARDSPTCSTRLPQLLRGLGDAVGALGGDAGASTRQQCLRVFVETHRSPEMRETLGLCRICAEYVLSSDLLFSEELWHDLPSVLDLPVSEWH</sequence>
<dbReference type="STRING" id="154538.A0A1M2W3M2"/>
<name>A0A1M2W3M2_TRAPU</name>
<dbReference type="AlphaFoldDB" id="A0A1M2W3M2"/>
<dbReference type="OMA" id="THRRCAD"/>
<reference evidence="1 2" key="1">
    <citation type="submission" date="2016-10" db="EMBL/GenBank/DDBJ databases">
        <title>Genome sequence of the basidiomycete white-rot fungus Trametes pubescens.</title>
        <authorList>
            <person name="Makela M.R."/>
            <person name="Granchi Z."/>
            <person name="Peng M."/>
            <person name="De Vries R.P."/>
            <person name="Grigoriev I."/>
            <person name="Riley R."/>
            <person name="Hilden K."/>
        </authorList>
    </citation>
    <scope>NUCLEOTIDE SEQUENCE [LARGE SCALE GENOMIC DNA]</scope>
    <source>
        <strain evidence="1 2">FBCC735</strain>
    </source>
</reference>
<evidence type="ECO:0000313" key="1">
    <source>
        <dbReference type="EMBL" id="OJT14406.1"/>
    </source>
</evidence>
<protein>
    <submittedName>
        <fullName evidence="1">Uncharacterized protein</fullName>
    </submittedName>
</protein>
<gene>
    <name evidence="1" type="ORF">TRAPUB_9047</name>
</gene>
<evidence type="ECO:0000313" key="2">
    <source>
        <dbReference type="Proteomes" id="UP000184267"/>
    </source>
</evidence>
<keyword evidence="2" id="KW-1185">Reference proteome</keyword>
<accession>A0A1M2W3M2</accession>
<dbReference type="Proteomes" id="UP000184267">
    <property type="component" value="Unassembled WGS sequence"/>
</dbReference>
<comment type="caution">
    <text evidence="1">The sequence shown here is derived from an EMBL/GenBank/DDBJ whole genome shotgun (WGS) entry which is preliminary data.</text>
</comment>
<organism evidence="1 2">
    <name type="scientific">Trametes pubescens</name>
    <name type="common">White-rot fungus</name>
    <dbReference type="NCBI Taxonomy" id="154538"/>
    <lineage>
        <taxon>Eukaryota</taxon>
        <taxon>Fungi</taxon>
        <taxon>Dikarya</taxon>
        <taxon>Basidiomycota</taxon>
        <taxon>Agaricomycotina</taxon>
        <taxon>Agaricomycetes</taxon>
        <taxon>Polyporales</taxon>
        <taxon>Polyporaceae</taxon>
        <taxon>Trametes</taxon>
    </lineage>
</organism>
<dbReference type="EMBL" id="MNAD01000289">
    <property type="protein sequence ID" value="OJT14406.1"/>
    <property type="molecule type" value="Genomic_DNA"/>
</dbReference>
<dbReference type="OrthoDB" id="2802798at2759"/>